<dbReference type="AlphaFoldDB" id="A0A183D9E0"/>
<dbReference type="SUPFAM" id="SSF49562">
    <property type="entry name" value="C2 domain (Calcium/lipid-binding domain, CaLB)"/>
    <property type="match status" value="1"/>
</dbReference>
<dbReference type="WBParaSite" id="GPUH_0000533801-mRNA-1">
    <property type="protein sequence ID" value="GPUH_0000533801-mRNA-1"/>
    <property type="gene ID" value="GPUH_0000533801"/>
</dbReference>
<evidence type="ECO:0000313" key="1">
    <source>
        <dbReference type="EMBL" id="VDK50257.1"/>
    </source>
</evidence>
<sequence>VCVRVRLTQGDVAQTKQSRVIKSTCNAVYKEAIMFLVKTKSADLQDTGIIISLAMDKSEQEQWKNTVENTGKEFKGVHHLKAPAQAPDVHVTEAPSDSE</sequence>
<gene>
    <name evidence="1" type="ORF">GPUH_LOCUS5331</name>
</gene>
<proteinExistence type="predicted"/>
<name>A0A183D9E0_9BILA</name>
<keyword evidence="2" id="KW-1185">Reference proteome</keyword>
<reference evidence="1 2" key="2">
    <citation type="submission" date="2018-11" db="EMBL/GenBank/DDBJ databases">
        <authorList>
            <consortium name="Pathogen Informatics"/>
        </authorList>
    </citation>
    <scope>NUCLEOTIDE SEQUENCE [LARGE SCALE GENOMIC DNA]</scope>
</reference>
<evidence type="ECO:0000313" key="3">
    <source>
        <dbReference type="WBParaSite" id="GPUH_0000533801-mRNA-1"/>
    </source>
</evidence>
<reference evidence="3" key="1">
    <citation type="submission" date="2016-06" db="UniProtKB">
        <authorList>
            <consortium name="WormBaseParasite"/>
        </authorList>
    </citation>
    <scope>IDENTIFICATION</scope>
</reference>
<accession>A0A183D9E0</accession>
<dbReference type="InterPro" id="IPR035892">
    <property type="entry name" value="C2_domain_sf"/>
</dbReference>
<organism evidence="3">
    <name type="scientific">Gongylonema pulchrum</name>
    <dbReference type="NCBI Taxonomy" id="637853"/>
    <lineage>
        <taxon>Eukaryota</taxon>
        <taxon>Metazoa</taxon>
        <taxon>Ecdysozoa</taxon>
        <taxon>Nematoda</taxon>
        <taxon>Chromadorea</taxon>
        <taxon>Rhabditida</taxon>
        <taxon>Spirurina</taxon>
        <taxon>Spiruromorpha</taxon>
        <taxon>Spiruroidea</taxon>
        <taxon>Gongylonematidae</taxon>
        <taxon>Gongylonema</taxon>
    </lineage>
</organism>
<dbReference type="Gene3D" id="2.60.40.150">
    <property type="entry name" value="C2 domain"/>
    <property type="match status" value="1"/>
</dbReference>
<dbReference type="Proteomes" id="UP000271098">
    <property type="component" value="Unassembled WGS sequence"/>
</dbReference>
<evidence type="ECO:0000313" key="2">
    <source>
        <dbReference type="Proteomes" id="UP000271098"/>
    </source>
</evidence>
<dbReference type="EMBL" id="UYRT01011153">
    <property type="protein sequence ID" value="VDK50257.1"/>
    <property type="molecule type" value="Genomic_DNA"/>
</dbReference>
<dbReference type="OrthoDB" id="9947256at2759"/>
<protein>
    <submittedName>
        <fullName evidence="3">C2 domain-containing protein</fullName>
    </submittedName>
</protein>